<reference evidence="6 7" key="1">
    <citation type="submission" date="2018-12" db="EMBL/GenBank/DDBJ databases">
        <authorList>
            <consortium name="Pathogen Informatics"/>
        </authorList>
    </citation>
    <scope>NUCLEOTIDE SEQUENCE [LARGE SCALE GENOMIC DNA]</scope>
    <source>
        <strain evidence="6 7">NCTC11214</strain>
    </source>
</reference>
<evidence type="ECO:0000256" key="1">
    <source>
        <dbReference type="ARBA" id="ARBA00007749"/>
    </source>
</evidence>
<dbReference type="CDD" id="cd16277">
    <property type="entry name" value="metallo-hydrolase-like_MBL-fold"/>
    <property type="match status" value="1"/>
</dbReference>
<dbReference type="InterPro" id="IPR036866">
    <property type="entry name" value="RibonucZ/Hydroxyglut_hydro"/>
</dbReference>
<evidence type="ECO:0000256" key="3">
    <source>
        <dbReference type="ARBA" id="ARBA00022801"/>
    </source>
</evidence>
<comment type="similarity">
    <text evidence="1">Belongs to the metallo-beta-lactamase superfamily.</text>
</comment>
<evidence type="ECO:0000256" key="2">
    <source>
        <dbReference type="ARBA" id="ARBA00022723"/>
    </source>
</evidence>
<dbReference type="Gene3D" id="3.60.15.10">
    <property type="entry name" value="Ribonuclease Z/Hydroxyacylglutathione hydrolase-like"/>
    <property type="match status" value="1"/>
</dbReference>
<protein>
    <submittedName>
        <fullName evidence="6">N-acyl homoserine lactonase</fullName>
        <ecNumber evidence="6">3.1.1.81</ecNumber>
    </submittedName>
</protein>
<accession>A0A447KYY5</accession>
<dbReference type="EC" id="3.1.1.81" evidence="6"/>
<dbReference type="GO" id="GO:0102007">
    <property type="term" value="F:acyl-L-homoserine-lactone lactonohydrolase activity"/>
    <property type="evidence" value="ECO:0007669"/>
    <property type="project" value="UniProtKB-EC"/>
</dbReference>
<name>A0A447KYY5_SEROD</name>
<keyword evidence="3 6" id="KW-0378">Hydrolase</keyword>
<dbReference type="AlphaFoldDB" id="A0A447KYY5"/>
<evidence type="ECO:0000259" key="5">
    <source>
        <dbReference type="SMART" id="SM00849"/>
    </source>
</evidence>
<organism evidence="6 7">
    <name type="scientific">Serratia odorifera</name>
    <dbReference type="NCBI Taxonomy" id="618"/>
    <lineage>
        <taxon>Bacteria</taxon>
        <taxon>Pseudomonadati</taxon>
        <taxon>Pseudomonadota</taxon>
        <taxon>Gammaproteobacteria</taxon>
        <taxon>Enterobacterales</taxon>
        <taxon>Yersiniaceae</taxon>
        <taxon>Serratia</taxon>
    </lineage>
</organism>
<proteinExistence type="inferred from homology"/>
<gene>
    <name evidence="6" type="primary">Y2-aiiA</name>
    <name evidence="6" type="ORF">NCTC11214_04401</name>
</gene>
<dbReference type="SUPFAM" id="SSF56281">
    <property type="entry name" value="Metallo-hydrolase/oxidoreductase"/>
    <property type="match status" value="1"/>
</dbReference>
<dbReference type="Proteomes" id="UP000281391">
    <property type="component" value="Chromosome"/>
</dbReference>
<dbReference type="SMART" id="SM00849">
    <property type="entry name" value="Lactamase_B"/>
    <property type="match status" value="1"/>
</dbReference>
<sequence length="293" mass="33883">MSSSTSWNLGRTRITRLTELTIDDRPASLLFPQWQQDAVNQTDTVFSQAHLSHDRQRLTVSCHSWLVQTPEHTVLIDTACGNDKLRPDNPLFDRLQTHWLQQLRQAGVEPHQVDYVLLTHLHVDHVGWNTQLVEGQWRPTFPNARYVFSAAEYDWYAHPDNVTAPNRGLFDDSVQPLVDAGQDWRWQHGDQQPIAGFHFHRTPGHSYDHLSFSLQTDQGMALFAGDVMHHPMQVYFPQWNSVYCEFPEQALASRRWALEFAADHNAYYFSSHFAGASVGRIARQHHGFSWQEC</sequence>
<dbReference type="EMBL" id="LR134117">
    <property type="protein sequence ID" value="VDZ63294.1"/>
    <property type="molecule type" value="Genomic_DNA"/>
</dbReference>
<dbReference type="GO" id="GO:0046872">
    <property type="term" value="F:metal ion binding"/>
    <property type="evidence" value="ECO:0007669"/>
    <property type="project" value="UniProtKB-KW"/>
</dbReference>
<feature type="domain" description="Metallo-beta-lactamase" evidence="5">
    <location>
        <begin position="61"/>
        <end position="264"/>
    </location>
</feature>
<dbReference type="KEGG" id="sof:NCTC11214_04401"/>
<dbReference type="InterPro" id="IPR001279">
    <property type="entry name" value="Metallo-B-lactamas"/>
</dbReference>
<evidence type="ECO:0000256" key="4">
    <source>
        <dbReference type="ARBA" id="ARBA00022833"/>
    </source>
</evidence>
<keyword evidence="2" id="KW-0479">Metal-binding</keyword>
<dbReference type="Pfam" id="PF00753">
    <property type="entry name" value="Lactamase_B"/>
    <property type="match status" value="1"/>
</dbReference>
<evidence type="ECO:0000313" key="7">
    <source>
        <dbReference type="Proteomes" id="UP000281391"/>
    </source>
</evidence>
<dbReference type="PANTHER" id="PTHR42978:SF6">
    <property type="entry name" value="QUORUM-QUENCHING LACTONASE YTNP-RELATED"/>
    <property type="match status" value="1"/>
</dbReference>
<dbReference type="InterPro" id="IPR051013">
    <property type="entry name" value="MBL_superfamily_lactonases"/>
</dbReference>
<keyword evidence="4" id="KW-0862">Zinc</keyword>
<dbReference type="RefSeq" id="WP_004962932.1">
    <property type="nucleotide sequence ID" value="NZ_LR134117.1"/>
</dbReference>
<dbReference type="PANTHER" id="PTHR42978">
    <property type="entry name" value="QUORUM-QUENCHING LACTONASE YTNP-RELATED-RELATED"/>
    <property type="match status" value="1"/>
</dbReference>
<evidence type="ECO:0000313" key="6">
    <source>
        <dbReference type="EMBL" id="VDZ63294.1"/>
    </source>
</evidence>